<dbReference type="Gene3D" id="3.80.10.10">
    <property type="entry name" value="Ribonuclease Inhibitor"/>
    <property type="match status" value="2"/>
</dbReference>
<gene>
    <name evidence="2" type="ORF">G2W53_011211</name>
</gene>
<dbReference type="FunFam" id="3.80.10.10:FF:001445">
    <property type="entry name" value="F-box protein At5g51380"/>
    <property type="match status" value="1"/>
</dbReference>
<dbReference type="SUPFAM" id="SSF81383">
    <property type="entry name" value="F-box domain"/>
    <property type="match status" value="1"/>
</dbReference>
<reference evidence="2" key="1">
    <citation type="submission" date="2020-09" db="EMBL/GenBank/DDBJ databases">
        <title>Genome-Enabled Discovery of Anthraquinone Biosynthesis in Senna tora.</title>
        <authorList>
            <person name="Kang S.-H."/>
            <person name="Pandey R.P."/>
            <person name="Lee C.-M."/>
            <person name="Sim J.-S."/>
            <person name="Jeong J.-T."/>
            <person name="Choi B.-S."/>
            <person name="Jung M."/>
            <person name="Ginzburg D."/>
            <person name="Zhao K."/>
            <person name="Won S.Y."/>
            <person name="Oh T.-J."/>
            <person name="Yu Y."/>
            <person name="Kim N.-H."/>
            <person name="Lee O.R."/>
            <person name="Lee T.-H."/>
            <person name="Bashyal P."/>
            <person name="Kim T.-S."/>
            <person name="Lee W.-H."/>
            <person name="Kawkins C."/>
            <person name="Kim C.-K."/>
            <person name="Kim J.S."/>
            <person name="Ahn B.O."/>
            <person name="Rhee S.Y."/>
            <person name="Sohng J.K."/>
        </authorList>
    </citation>
    <scope>NUCLEOTIDE SEQUENCE</scope>
    <source>
        <tissue evidence="2">Leaf</tissue>
    </source>
</reference>
<protein>
    <submittedName>
        <fullName evidence="2">F-box protein</fullName>
    </submittedName>
</protein>
<dbReference type="GO" id="GO:0019005">
    <property type="term" value="C:SCF ubiquitin ligase complex"/>
    <property type="evidence" value="ECO:0007669"/>
    <property type="project" value="TreeGrafter"/>
</dbReference>
<dbReference type="EMBL" id="JAAIUW010000004">
    <property type="protein sequence ID" value="KAF7836352.1"/>
    <property type="molecule type" value="Genomic_DNA"/>
</dbReference>
<dbReference type="FunFam" id="3.80.10.10:FF:001006">
    <property type="entry name" value="F-box protein"/>
    <property type="match status" value="1"/>
</dbReference>
<evidence type="ECO:0000313" key="3">
    <source>
        <dbReference type="Proteomes" id="UP000634136"/>
    </source>
</evidence>
<accession>A0A834X2H6</accession>
<dbReference type="InterPro" id="IPR036047">
    <property type="entry name" value="F-box-like_dom_sf"/>
</dbReference>
<dbReference type="PANTHER" id="PTHR13318">
    <property type="entry name" value="PARTNER OF PAIRED, ISOFORM B-RELATED"/>
    <property type="match status" value="1"/>
</dbReference>
<dbReference type="GO" id="GO:0031146">
    <property type="term" value="P:SCF-dependent proteasomal ubiquitin-dependent protein catabolic process"/>
    <property type="evidence" value="ECO:0007669"/>
    <property type="project" value="TreeGrafter"/>
</dbReference>
<feature type="region of interest" description="Disordered" evidence="1">
    <location>
        <begin position="1"/>
        <end position="21"/>
    </location>
</feature>
<dbReference type="SUPFAM" id="SSF52047">
    <property type="entry name" value="RNI-like"/>
    <property type="match status" value="2"/>
</dbReference>
<dbReference type="OrthoDB" id="550575at2759"/>
<dbReference type="InterPro" id="IPR032675">
    <property type="entry name" value="LRR_dom_sf"/>
</dbReference>
<sequence length="483" mass="53958">MEEQNKNPNPTPPLKKKRPSSWSNIWLKNTKPLKHMVVAMQLQSLSSPHDDPKSKTLIPNSSPIDRTLLLSDELLLRILAKLPDSQRNFNSLVCKRWLNLQGRLVRSLTVLDWNFVVSGRLIHRFPNLNHVDLIPAALISPRNSGILLSNRLVSMHIDSGFYPNWCFGEEKNLLPVDVIDSGLKALASGCPNLRKLQVIGASEVGLLRVAEECSTLQELELQKCNDNVLRGIVAFQNLQILKLVGNVDGFYNSVVSDIGLTILAQGCKRLVKLELSGCEGSFDGIKAIGKCCQMLEELTLCDHRMDDGWLAALSFCENLKTLRFQSCKWIDPNPGLEEHLGSCVALERLHLQKCQLRDKNSIGAIFPVCRAAREIIIQDCWGLDDTLFSFASICRRVKLLSLEGCSLLTTEGLESVLHSWQDLQSLRVVSCKHIKDSEISPSLATLFSTLKELRWSPDTKSLLPSSLVGISMGKRGGKFFKRT</sequence>
<organism evidence="2 3">
    <name type="scientific">Senna tora</name>
    <dbReference type="NCBI Taxonomy" id="362788"/>
    <lineage>
        <taxon>Eukaryota</taxon>
        <taxon>Viridiplantae</taxon>
        <taxon>Streptophyta</taxon>
        <taxon>Embryophyta</taxon>
        <taxon>Tracheophyta</taxon>
        <taxon>Spermatophyta</taxon>
        <taxon>Magnoliopsida</taxon>
        <taxon>eudicotyledons</taxon>
        <taxon>Gunneridae</taxon>
        <taxon>Pentapetalae</taxon>
        <taxon>rosids</taxon>
        <taxon>fabids</taxon>
        <taxon>Fabales</taxon>
        <taxon>Fabaceae</taxon>
        <taxon>Caesalpinioideae</taxon>
        <taxon>Cassia clade</taxon>
        <taxon>Senna</taxon>
    </lineage>
</organism>
<dbReference type="AlphaFoldDB" id="A0A834X2H6"/>
<evidence type="ECO:0000256" key="1">
    <source>
        <dbReference type="SAM" id="MobiDB-lite"/>
    </source>
</evidence>
<evidence type="ECO:0000313" key="2">
    <source>
        <dbReference type="EMBL" id="KAF7836352.1"/>
    </source>
</evidence>
<dbReference type="PANTHER" id="PTHR13318:SF124">
    <property type="entry name" value="F-BOX DOMAIN-CONTAINING PROTEIN"/>
    <property type="match status" value="1"/>
</dbReference>
<name>A0A834X2H6_9FABA</name>
<keyword evidence="3" id="KW-1185">Reference proteome</keyword>
<comment type="caution">
    <text evidence="2">The sequence shown here is derived from an EMBL/GenBank/DDBJ whole genome shotgun (WGS) entry which is preliminary data.</text>
</comment>
<dbReference type="Proteomes" id="UP000634136">
    <property type="component" value="Unassembled WGS sequence"/>
</dbReference>
<proteinExistence type="predicted"/>